<proteinExistence type="predicted"/>
<reference evidence="1 2" key="1">
    <citation type="submission" date="2019-06" db="EMBL/GenBank/DDBJ databases">
        <title>Draft genomes of female and male turbot (Scophthalmus maximus).</title>
        <authorList>
            <person name="Xu H."/>
            <person name="Xu X.-W."/>
            <person name="Shao C."/>
            <person name="Chen S."/>
        </authorList>
    </citation>
    <scope>NUCLEOTIDE SEQUENCE [LARGE SCALE GENOMIC DNA]</scope>
    <source>
        <strain evidence="1">Ysfricsl-2016a</strain>
        <tissue evidence="1">Blood</tissue>
    </source>
</reference>
<evidence type="ECO:0000313" key="2">
    <source>
        <dbReference type="Proteomes" id="UP000438429"/>
    </source>
</evidence>
<evidence type="ECO:0000313" key="1">
    <source>
        <dbReference type="EMBL" id="KAF0032098.1"/>
    </source>
</evidence>
<comment type="caution">
    <text evidence="1">The sequence shown here is derived from an EMBL/GenBank/DDBJ whole genome shotgun (WGS) entry which is preliminary data.</text>
</comment>
<dbReference type="Proteomes" id="UP000438429">
    <property type="component" value="Unassembled WGS sequence"/>
</dbReference>
<gene>
    <name evidence="1" type="ORF">F2P81_016653</name>
</gene>
<dbReference type="AlphaFoldDB" id="A0A6A4SIS0"/>
<dbReference type="EMBL" id="VEVO01000014">
    <property type="protein sequence ID" value="KAF0032098.1"/>
    <property type="molecule type" value="Genomic_DNA"/>
</dbReference>
<sequence length="143" mass="16395">MFCNVFTLKVPPRTLRFRTRLRCRHSGTQLGGVGVCLFRLLIRLPHLQMWPLGSVFWVYDVFVYSNMLCDILCGKELLKINFPDTSKQNTKGERRERAAEFWLMYNRCSCCSNIKRSLNAITNSFSGIVHSVNGASIGTEVIK</sequence>
<organism evidence="1 2">
    <name type="scientific">Scophthalmus maximus</name>
    <name type="common">Turbot</name>
    <name type="synonym">Psetta maxima</name>
    <dbReference type="NCBI Taxonomy" id="52904"/>
    <lineage>
        <taxon>Eukaryota</taxon>
        <taxon>Metazoa</taxon>
        <taxon>Chordata</taxon>
        <taxon>Craniata</taxon>
        <taxon>Vertebrata</taxon>
        <taxon>Euteleostomi</taxon>
        <taxon>Actinopterygii</taxon>
        <taxon>Neopterygii</taxon>
        <taxon>Teleostei</taxon>
        <taxon>Neoteleostei</taxon>
        <taxon>Acanthomorphata</taxon>
        <taxon>Carangaria</taxon>
        <taxon>Pleuronectiformes</taxon>
        <taxon>Pleuronectoidei</taxon>
        <taxon>Scophthalmidae</taxon>
        <taxon>Scophthalmus</taxon>
    </lineage>
</organism>
<accession>A0A6A4SIS0</accession>
<name>A0A6A4SIS0_SCOMX</name>
<protein>
    <submittedName>
        <fullName evidence="1">Uncharacterized protein</fullName>
    </submittedName>
</protein>